<sequence length="114" mass="12254">MNATADKKPTLSLDKKTGQADAAGDAAQGAASSQQKDAAAELREAIKALDTQRNELVKSTIENIKPGKPLDLAAVREINKIETKKNRLIVSRFAALLKKNPGEVQAIVHQIIEI</sequence>
<dbReference type="EMBL" id="CP051684">
    <property type="protein sequence ID" value="QJD91260.1"/>
    <property type="molecule type" value="Genomic_DNA"/>
</dbReference>
<reference evidence="2 3" key="1">
    <citation type="submission" date="2020-04" db="EMBL/GenBank/DDBJ databases">
        <title>Genome sequencing of novel species.</title>
        <authorList>
            <person name="Heo J."/>
            <person name="Kim S.-J."/>
            <person name="Kim J.-S."/>
            <person name="Hong S.-B."/>
            <person name="Kwon S.-W."/>
        </authorList>
    </citation>
    <scope>NUCLEOTIDE SEQUENCE [LARGE SCALE GENOMIC DNA]</scope>
    <source>
        <strain evidence="2 3">AF9R3</strain>
    </source>
</reference>
<protein>
    <submittedName>
        <fullName evidence="2">Uncharacterized protein</fullName>
    </submittedName>
</protein>
<evidence type="ECO:0000313" key="2">
    <source>
        <dbReference type="EMBL" id="QJD91260.1"/>
    </source>
</evidence>
<evidence type="ECO:0000256" key="1">
    <source>
        <dbReference type="SAM" id="MobiDB-lite"/>
    </source>
</evidence>
<feature type="region of interest" description="Disordered" evidence="1">
    <location>
        <begin position="1"/>
        <end position="36"/>
    </location>
</feature>
<keyword evidence="3" id="KW-1185">Reference proteome</keyword>
<feature type="compositionally biased region" description="Low complexity" evidence="1">
    <location>
        <begin position="19"/>
        <end position="36"/>
    </location>
</feature>
<proteinExistence type="predicted"/>
<dbReference type="Proteomes" id="UP000503117">
    <property type="component" value="Chromosome"/>
</dbReference>
<feature type="compositionally biased region" description="Basic and acidic residues" evidence="1">
    <location>
        <begin position="1"/>
        <end position="18"/>
    </location>
</feature>
<accession>A0ABX6MAX4</accession>
<gene>
    <name evidence="2" type="ORF">HH213_14970</name>
</gene>
<organism evidence="2 3">
    <name type="scientific">Duganella dendranthematis</name>
    <dbReference type="NCBI Taxonomy" id="2728021"/>
    <lineage>
        <taxon>Bacteria</taxon>
        <taxon>Pseudomonadati</taxon>
        <taxon>Pseudomonadota</taxon>
        <taxon>Betaproteobacteria</taxon>
        <taxon>Burkholderiales</taxon>
        <taxon>Oxalobacteraceae</taxon>
        <taxon>Telluria group</taxon>
        <taxon>Duganella</taxon>
    </lineage>
</organism>
<name>A0ABX6MAX4_9BURK</name>
<dbReference type="RefSeq" id="WP_169112746.1">
    <property type="nucleotide sequence ID" value="NZ_CP051684.1"/>
</dbReference>
<evidence type="ECO:0000313" key="3">
    <source>
        <dbReference type="Proteomes" id="UP000503117"/>
    </source>
</evidence>